<keyword evidence="1" id="KW-0472">Membrane</keyword>
<feature type="transmembrane region" description="Helical" evidence="1">
    <location>
        <begin position="184"/>
        <end position="201"/>
    </location>
</feature>
<feature type="transmembrane region" description="Helical" evidence="1">
    <location>
        <begin position="393"/>
        <end position="413"/>
    </location>
</feature>
<feature type="transmembrane region" description="Helical" evidence="1">
    <location>
        <begin position="499"/>
        <end position="523"/>
    </location>
</feature>
<name>A0ABN4GMD7_9ACTN</name>
<protein>
    <submittedName>
        <fullName evidence="2">Membrane protein</fullName>
    </submittedName>
</protein>
<dbReference type="InterPro" id="IPR029058">
    <property type="entry name" value="AB_hydrolase_fold"/>
</dbReference>
<reference evidence="2 3" key="1">
    <citation type="journal article" date="2015" name="ISME J.">
        <title>Draft Genome Sequence of Streptomyces incarnatus NRRL8089, which Produces the Nucleoside Antibiotic Sinefungin.</title>
        <authorList>
            <person name="Oshima K."/>
            <person name="Hattori M."/>
            <person name="Shimizu H."/>
            <person name="Fukuda K."/>
            <person name="Nemoto M."/>
            <person name="Inagaki K."/>
            <person name="Tamura T."/>
        </authorList>
    </citation>
    <scope>NUCLEOTIDE SEQUENCE [LARGE SCALE GENOMIC DNA]</scope>
    <source>
        <strain evidence="2 3">NRRL 8089</strain>
    </source>
</reference>
<feature type="transmembrane region" description="Helical" evidence="1">
    <location>
        <begin position="114"/>
        <end position="134"/>
    </location>
</feature>
<dbReference type="Proteomes" id="UP000035366">
    <property type="component" value="Chromosome"/>
</dbReference>
<evidence type="ECO:0000313" key="2">
    <source>
        <dbReference type="EMBL" id="AKJ14831.1"/>
    </source>
</evidence>
<dbReference type="EMBL" id="CP011497">
    <property type="protein sequence ID" value="AKJ14831.1"/>
    <property type="molecule type" value="Genomic_DNA"/>
</dbReference>
<evidence type="ECO:0000313" key="3">
    <source>
        <dbReference type="Proteomes" id="UP000035366"/>
    </source>
</evidence>
<feature type="transmembrane region" description="Helical" evidence="1">
    <location>
        <begin position="543"/>
        <end position="563"/>
    </location>
</feature>
<keyword evidence="1" id="KW-1133">Transmembrane helix</keyword>
<gene>
    <name evidence="2" type="ORF">ABB07_33665</name>
</gene>
<feature type="transmembrane region" description="Helical" evidence="1">
    <location>
        <begin position="278"/>
        <end position="299"/>
    </location>
</feature>
<feature type="transmembrane region" description="Helical" evidence="1">
    <location>
        <begin position="352"/>
        <end position="372"/>
    </location>
</feature>
<feature type="transmembrane region" description="Helical" evidence="1">
    <location>
        <begin position="319"/>
        <end position="337"/>
    </location>
</feature>
<dbReference type="SUPFAM" id="SSF53474">
    <property type="entry name" value="alpha/beta-Hydrolases"/>
    <property type="match status" value="1"/>
</dbReference>
<feature type="transmembrane region" description="Helical" evidence="1">
    <location>
        <begin position="433"/>
        <end position="454"/>
    </location>
</feature>
<keyword evidence="3" id="KW-1185">Reference proteome</keyword>
<dbReference type="RefSeq" id="WP_208902332.1">
    <property type="nucleotide sequence ID" value="NZ_CP011497.1"/>
</dbReference>
<sequence length="769" mass="82137">MDRAQARRSARRRDAELELLVHGVGGTTPGQMLGDPHTVRVTGDDTAAVFRRAEDAGAGKDPRHGPVQEAYVWCNLTSGDSSRALWLLLLPFMVVNLAHWMRPAAAGRHRTARLYGLLVRLAALSLTVLLVAAACEVALDLVAWQCAGVPSCARRHSWPAFLTPPAFTAPGGHATWWSPPGRRLALAALVPTALTVLLWYLSRRTWSAYESHRPFSHDPGPDPGGSALTRPGFWYGRRLVARLRAAHTAAALLTVAVAVAAPAAGFDHRHGGPAALDVLGRLLTSALAAWAAVAVGVVCRRGRTENRLDERLDRHLVRLLPLGALALLVLTVVYAGWARPGWRSTGRLPGDLAFGALMPAQGLLVVALAVVAGCLHRRSPDPRACMRGQGGPAVVLLACALGGVLSGGVAQRVAGWLDGTHAALPGPPVLLTWQASTVPPVLAVLLLLAARLGLGTARLARAERDRIRHEHPGEPEDPGRTRDIARARAMATLTDRAPLVVAVLTATTLLLGAAALAGALATGKTPDAAARRTPDAVQAVAETSQALGSWLVGLGFVLFVTWGRRAYKDASARRTIGILWDVGTFWPRAAHPFAPPCYAERAVPDLTWRMATWTRRTGGRLVLSGHSQGSVLAAAAAWQLPPSVRGRIALLTYGCPLERLYGRWFPAHFGPPALAALHRDVACWGNLYRGTDPIGGPVRVPADGTPEVDHGPLRDPLAYGRTPEHPLPAPVLGHCDYQADPAFARERARLLSRLRPELPGPRPQRRAPR</sequence>
<organism evidence="2 3">
    <name type="scientific">Streptomyces incarnatus</name>
    <dbReference type="NCBI Taxonomy" id="665007"/>
    <lineage>
        <taxon>Bacteria</taxon>
        <taxon>Bacillati</taxon>
        <taxon>Actinomycetota</taxon>
        <taxon>Actinomycetes</taxon>
        <taxon>Kitasatosporales</taxon>
        <taxon>Streptomycetaceae</taxon>
        <taxon>Streptomyces</taxon>
    </lineage>
</organism>
<feature type="transmembrane region" description="Helical" evidence="1">
    <location>
        <begin position="245"/>
        <end position="266"/>
    </location>
</feature>
<proteinExistence type="predicted"/>
<evidence type="ECO:0000256" key="1">
    <source>
        <dbReference type="SAM" id="Phobius"/>
    </source>
</evidence>
<accession>A0ABN4GMD7</accession>
<keyword evidence="1" id="KW-0812">Transmembrane</keyword>